<dbReference type="InterPro" id="IPR002208">
    <property type="entry name" value="SecY/SEC61-alpha"/>
</dbReference>
<comment type="subcellular location">
    <subcellularLocation>
        <location evidence="9">Cell membrane</location>
        <topology evidence="9">Multi-pass membrane protein</topology>
    </subcellularLocation>
    <subcellularLocation>
        <location evidence="1">Membrane</location>
        <topology evidence="1">Multi-pass membrane protein</topology>
    </subcellularLocation>
</comment>
<evidence type="ECO:0000256" key="10">
    <source>
        <dbReference type="RuleBase" id="RU004349"/>
    </source>
</evidence>
<evidence type="ECO:0000256" key="3">
    <source>
        <dbReference type="ARBA" id="ARBA00022448"/>
    </source>
</evidence>
<dbReference type="PANTHER" id="PTHR10906">
    <property type="entry name" value="SECY/SEC61-ALPHA FAMILY MEMBER"/>
    <property type="match status" value="1"/>
</dbReference>
<dbReference type="Proteomes" id="UP000750197">
    <property type="component" value="Unassembled WGS sequence"/>
</dbReference>
<feature type="transmembrane region" description="Helical" evidence="9">
    <location>
        <begin position="69"/>
        <end position="89"/>
    </location>
</feature>
<comment type="similarity">
    <text evidence="2 9 10">Belongs to the SecY/SEC61-alpha family.</text>
</comment>
<evidence type="ECO:0000256" key="9">
    <source>
        <dbReference type="HAMAP-Rule" id="MF_01465"/>
    </source>
</evidence>
<feature type="domain" description="Translocon Sec61/SecY plug" evidence="11">
    <location>
        <begin position="44"/>
        <end position="78"/>
    </location>
</feature>
<evidence type="ECO:0000256" key="1">
    <source>
        <dbReference type="ARBA" id="ARBA00004141"/>
    </source>
</evidence>
<evidence type="ECO:0000256" key="5">
    <source>
        <dbReference type="ARBA" id="ARBA00022927"/>
    </source>
</evidence>
<keyword evidence="7 9" id="KW-0811">Translocation</keyword>
<feature type="transmembrane region" description="Helical" evidence="9">
    <location>
        <begin position="503"/>
        <end position="522"/>
    </location>
</feature>
<keyword evidence="6 9" id="KW-1133">Transmembrane helix</keyword>
<feature type="transmembrane region" description="Helical" evidence="9">
    <location>
        <begin position="278"/>
        <end position="295"/>
    </location>
</feature>
<dbReference type="EMBL" id="JAGVSJ010000010">
    <property type="protein sequence ID" value="MBX8631893.1"/>
    <property type="molecule type" value="Genomic_DNA"/>
</dbReference>
<dbReference type="AlphaFoldDB" id="A0A8J7YS41"/>
<feature type="transmembrane region" description="Helical" evidence="9">
    <location>
        <begin position="173"/>
        <end position="192"/>
    </location>
</feature>
<dbReference type="Pfam" id="PF00344">
    <property type="entry name" value="SecY"/>
    <property type="match status" value="1"/>
</dbReference>
<reference evidence="13" key="1">
    <citation type="submission" date="2021-05" db="EMBL/GenBank/DDBJ databases">
        <title>Genomic insights into ecological role and evolution of a novel Thermoplasmata order Candidatus Sysuiplasmatales.</title>
        <authorList>
            <person name="Yuan Y."/>
        </authorList>
    </citation>
    <scope>NUCLEOTIDE SEQUENCE</scope>
    <source>
        <strain evidence="13">TUT19-bin139</strain>
        <strain evidence="12">YP2-bin.285</strain>
    </source>
</reference>
<feature type="transmembrane region" description="Helical" evidence="9">
    <location>
        <begin position="411"/>
        <end position="433"/>
    </location>
</feature>
<evidence type="ECO:0000313" key="13">
    <source>
        <dbReference type="EMBL" id="MBX8644206.1"/>
    </source>
</evidence>
<dbReference type="GO" id="GO:0005886">
    <property type="term" value="C:plasma membrane"/>
    <property type="evidence" value="ECO:0007669"/>
    <property type="project" value="UniProtKB-SubCell"/>
</dbReference>
<keyword evidence="9" id="KW-1003">Cell membrane</keyword>
<dbReference type="InterPro" id="IPR026593">
    <property type="entry name" value="SecY"/>
</dbReference>
<proteinExistence type="inferred from homology"/>
<feature type="transmembrane region" description="Helical" evidence="9">
    <location>
        <begin position="148"/>
        <end position="167"/>
    </location>
</feature>
<feature type="transmembrane region" description="Helical" evidence="9">
    <location>
        <begin position="199"/>
        <end position="218"/>
    </location>
</feature>
<feature type="transmembrane region" description="Helical" evidence="9">
    <location>
        <begin position="475"/>
        <end position="497"/>
    </location>
</feature>
<dbReference type="SUPFAM" id="SSF103491">
    <property type="entry name" value="Preprotein translocase SecY subunit"/>
    <property type="match status" value="1"/>
</dbReference>
<feature type="transmembrane region" description="Helical" evidence="9">
    <location>
        <begin position="36"/>
        <end position="57"/>
    </location>
</feature>
<dbReference type="HAMAP" id="MF_01465">
    <property type="entry name" value="SecY"/>
    <property type="match status" value="1"/>
</dbReference>
<name>A0A8J7YS41_9ARCH</name>
<evidence type="ECO:0000256" key="7">
    <source>
        <dbReference type="ARBA" id="ARBA00023010"/>
    </source>
</evidence>
<dbReference type="Pfam" id="PF10559">
    <property type="entry name" value="Plug_translocon"/>
    <property type="match status" value="1"/>
</dbReference>
<evidence type="ECO:0000259" key="11">
    <source>
        <dbReference type="Pfam" id="PF10559"/>
    </source>
</evidence>
<keyword evidence="5 9" id="KW-0653">Protein transport</keyword>
<dbReference type="EMBL" id="JAHEAC010000044">
    <property type="protein sequence ID" value="MBX8644206.1"/>
    <property type="molecule type" value="Genomic_DNA"/>
</dbReference>
<evidence type="ECO:0000256" key="6">
    <source>
        <dbReference type="ARBA" id="ARBA00022989"/>
    </source>
</evidence>
<gene>
    <name evidence="9 13" type="primary">secY</name>
    <name evidence="12" type="ORF">J9259_05170</name>
    <name evidence="13" type="ORF">KIY12_05730</name>
</gene>
<evidence type="ECO:0000256" key="8">
    <source>
        <dbReference type="ARBA" id="ARBA00023136"/>
    </source>
</evidence>
<evidence type="ECO:0000313" key="12">
    <source>
        <dbReference type="EMBL" id="MBX8631893.1"/>
    </source>
</evidence>
<dbReference type="GO" id="GO:0006605">
    <property type="term" value="P:protein targeting"/>
    <property type="evidence" value="ECO:0007669"/>
    <property type="project" value="UniProtKB-UniRule"/>
</dbReference>
<comment type="caution">
    <text evidence="9">Lacks conserved residue(s) required for the propagation of feature annotation.</text>
</comment>
<comment type="caution">
    <text evidence="13">The sequence shown here is derived from an EMBL/GenBank/DDBJ whole genome shotgun (WGS) entry which is preliminary data.</text>
</comment>
<dbReference type="InterPro" id="IPR019561">
    <property type="entry name" value="Translocon_Sec61/SecY_plug_dom"/>
</dbReference>
<keyword evidence="4 9" id="KW-0812">Transmembrane</keyword>
<dbReference type="NCBIfam" id="TIGR00967">
    <property type="entry name" value="3a0501s007"/>
    <property type="match status" value="1"/>
</dbReference>
<dbReference type="Proteomes" id="UP000716004">
    <property type="component" value="Unassembled WGS sequence"/>
</dbReference>
<dbReference type="Gene3D" id="1.10.3370.10">
    <property type="entry name" value="SecY subunit domain"/>
    <property type="match status" value="1"/>
</dbReference>
<dbReference type="InterPro" id="IPR023201">
    <property type="entry name" value="SecY_dom_sf"/>
</dbReference>
<keyword evidence="8 9" id="KW-0472">Membrane</keyword>
<comment type="function">
    <text evidence="9">The central subunit of the protein translocation channel SecYEG. Consists of two halves formed by TMs 1-5 and 6-10. These two domains form a lateral gate at the front which open onto the bilayer between TMs 2 and 7, and are clamped together by SecE at the back. The channel is closed by both a pore ring composed of hydrophobic SecY resides and a short helix (helix 2A) on the extracellular side of the membrane which forms a plug. The plug probably moves laterally to allow the channel to open. The ring and the pore may move independently.</text>
</comment>
<protein>
    <recommendedName>
        <fullName evidence="9">Protein translocase subunit SecY</fullName>
    </recommendedName>
    <alternativeName>
        <fullName evidence="9">Protein transport protein SEC61 subunit alpha homolog</fullName>
    </alternativeName>
</protein>
<dbReference type="NCBIfam" id="NF006341">
    <property type="entry name" value="PRK08568.1-5"/>
    <property type="match status" value="1"/>
</dbReference>
<comment type="subunit">
    <text evidence="9">Component of the Sec protein translocase complex. Heterotrimer consisting of alpha (SecY), beta (SecG) and gamma (SecE) subunits. The heterotrimers can form oligomers, although 1 heterotrimer is thought to be able to translocate proteins. Interacts with the ribosome. May interact with SecDF, and other proteins may be involved.</text>
</comment>
<organism evidence="13 14">
    <name type="scientific">Candidatus Sysuiplasma superficiale</name>
    <dbReference type="NCBI Taxonomy" id="2823368"/>
    <lineage>
        <taxon>Archaea</taxon>
        <taxon>Methanobacteriati</taxon>
        <taxon>Thermoplasmatota</taxon>
        <taxon>Thermoplasmata</taxon>
        <taxon>Candidatus Sysuiplasmatales</taxon>
        <taxon>Candidatus Sysuiplasmataceae</taxon>
        <taxon>Candidatus Sysuiplasma</taxon>
    </lineage>
</organism>
<feature type="transmembrane region" description="Helical" evidence="9">
    <location>
        <begin position="123"/>
        <end position="141"/>
    </location>
</feature>
<sequence>MANEEKKSLLYKLKPFTDRLPAITKPEGHVHFRTKMLWVILIIFLYFVMTNVYIYGLDRATTIDLFAQYRAIIAGASGSILQLGIGPIVTGSIVMQLFTGAKIINLDLTDDEDKAVYQSTQKFVVLIMILVEAVPQVFGYLTPSPTFVHNIGAAAARISIFGVYPMLNSGRQLSQLIIVAQLFVGSYLIFLMDEVVSKWGIGSGISMFIAAGVSQQIFTGALNWYPAPAAPNGIAATGLFANAPVGTIPKIVYVLFNVPAGQLTSNGFETLMLGQPNPVTALIGTIVIFLIVAWTESTRIELPLAHETAKGSRGRYPIKLIYASNIPVILVAALLANVSMFSYLLWTNPAMMKIPLIGHQAWLGTYAAGSTTPTGGIAWYVSNVNGLSDWLLPMISPVYANGNPQLEGHTFIQFAAWIGAFTLVYVLGSILFAKFWIETTNMGPQAVAEQIESSGMQIPGFRRDPRVMKRVLERYIPTVTVLSGALVGFLAVGADLIGTVGNATGVGLLLTTGILIQFYDAIGQEQMMEMHPVLRQFFGG</sequence>
<evidence type="ECO:0000256" key="2">
    <source>
        <dbReference type="ARBA" id="ARBA00005751"/>
    </source>
</evidence>
<evidence type="ECO:0000313" key="14">
    <source>
        <dbReference type="Proteomes" id="UP000750197"/>
    </source>
</evidence>
<evidence type="ECO:0000256" key="4">
    <source>
        <dbReference type="ARBA" id="ARBA00022692"/>
    </source>
</evidence>
<accession>A0A8J7YS41</accession>
<keyword evidence="3 9" id="KW-0813">Transport</keyword>
<dbReference type="GO" id="GO:0065002">
    <property type="term" value="P:intracellular protein transmembrane transport"/>
    <property type="evidence" value="ECO:0007669"/>
    <property type="project" value="UniProtKB-UniRule"/>
</dbReference>
<feature type="transmembrane region" description="Helical" evidence="9">
    <location>
        <begin position="320"/>
        <end position="346"/>
    </location>
</feature>